<accession>A0A6A4ZW73</accession>
<feature type="non-terminal residue" evidence="1">
    <location>
        <position position="1"/>
    </location>
</feature>
<organism evidence="1">
    <name type="scientific">Aphanomyces stellatus</name>
    <dbReference type="NCBI Taxonomy" id="120398"/>
    <lineage>
        <taxon>Eukaryota</taxon>
        <taxon>Sar</taxon>
        <taxon>Stramenopiles</taxon>
        <taxon>Oomycota</taxon>
        <taxon>Saprolegniomycetes</taxon>
        <taxon>Saprolegniales</taxon>
        <taxon>Verrucalvaceae</taxon>
        <taxon>Aphanomyces</taxon>
    </lineage>
</organism>
<sequence length="479" mass="54226">LELQTILELKQGAYIPKCVSVLRFEEGVWNATEESLECIPKKLVPSVWLYQPGFPIKAVRDQTESKWHCVEIPTGFCIFDVLLARVHENELNCFLVQITRSASPFARHATNMTCSDACKLRIAALLTAARKAINPEADLTCKESFVMLAPNCINGHHTPPPAHTNPYYFVSTYYPTSLSVVKRRKFRQTCAVVFGYKQQGKSQFLYFLAKLLIELGEGVVYLDQTIAPKRGKVVAKVDPKIHPNCCLALWQSNLEAYLLNHDGVSSDSYSVKLRTTVLDALKKFSHDGKPESFSDFCFQLEDLCQFRKLRVWMIVDEATSDDLEMAQFVTKQHLETEVWDLPLFDSGETAKLAKDLQVALGIPNQMLEDALGFNMIQDEQVHWANLGEALDGLFGGEPDYTAEVFLGLQHGLTLDSFLANLYECIVDTFDNILVNSLLKEQLAKNWLTSTNYPYNRWPELRKVVFVDGHLHVGSFLPLF</sequence>
<evidence type="ECO:0000313" key="1">
    <source>
        <dbReference type="EMBL" id="KAF0717947.1"/>
    </source>
</evidence>
<protein>
    <submittedName>
        <fullName evidence="1">Uncharacterized protein</fullName>
    </submittedName>
</protein>
<proteinExistence type="predicted"/>
<dbReference type="OrthoDB" id="83557at2759"/>
<name>A0A6A4ZW73_9STRA</name>
<dbReference type="AlphaFoldDB" id="A0A6A4ZW73"/>
<comment type="caution">
    <text evidence="1">The sequence shown here is derived from an EMBL/GenBank/DDBJ whole genome shotgun (WGS) entry which is preliminary data.</text>
</comment>
<dbReference type="EMBL" id="VJMH01000196">
    <property type="protein sequence ID" value="KAF0717947.1"/>
    <property type="molecule type" value="Genomic_DNA"/>
</dbReference>
<gene>
    <name evidence="1" type="ORF">As57867_001994</name>
</gene>
<reference evidence="1" key="1">
    <citation type="submission" date="2019-06" db="EMBL/GenBank/DDBJ databases">
        <title>Genomics analysis of Aphanomyces spp. identifies a new class of oomycete effector associated with host adaptation.</title>
        <authorList>
            <person name="Gaulin E."/>
        </authorList>
    </citation>
    <scope>NUCLEOTIDE SEQUENCE</scope>
    <source>
        <strain evidence="1">CBS 578.67</strain>
    </source>
</reference>